<dbReference type="InterPro" id="IPR036922">
    <property type="entry name" value="Rieske_2Fe-2S_sf"/>
</dbReference>
<dbReference type="PANTHER" id="PTHR40562:SF1">
    <property type="entry name" value="NITRITE REDUCTASE (NADH) SMALL SUBUNIT"/>
    <property type="match status" value="1"/>
</dbReference>
<reference evidence="4 5" key="1">
    <citation type="submission" date="2024-09" db="EMBL/GenBank/DDBJ databases">
        <title>The Natural Products Discovery Center: Release of the First 8490 Sequenced Strains for Exploring Actinobacteria Biosynthetic Diversity.</title>
        <authorList>
            <person name="Kalkreuter E."/>
            <person name="Kautsar S.A."/>
            <person name="Yang D."/>
            <person name="Bader C.D."/>
            <person name="Teijaro C.N."/>
            <person name="Fluegel L."/>
            <person name="Davis C.M."/>
            <person name="Simpson J.R."/>
            <person name="Lauterbach L."/>
            <person name="Steele A.D."/>
            <person name="Gui C."/>
            <person name="Meng S."/>
            <person name="Li G."/>
            <person name="Viehrig K."/>
            <person name="Ye F."/>
            <person name="Su P."/>
            <person name="Kiefer A.F."/>
            <person name="Nichols A."/>
            <person name="Cepeda A.J."/>
            <person name="Yan W."/>
            <person name="Fan B."/>
            <person name="Jiang Y."/>
            <person name="Adhikari A."/>
            <person name="Zheng C.-J."/>
            <person name="Schuster L."/>
            <person name="Cowan T.M."/>
            <person name="Smanski M.J."/>
            <person name="Chevrette M.G."/>
            <person name="De Carvalho L.P.S."/>
            <person name="Shen B."/>
        </authorList>
    </citation>
    <scope>NUCLEOTIDE SEQUENCE [LARGE SCALE GENOMIC DNA]</scope>
    <source>
        <strain evidence="4 5">NPDC058753</strain>
    </source>
</reference>
<dbReference type="Proteomes" id="UP001599542">
    <property type="component" value="Unassembled WGS sequence"/>
</dbReference>
<evidence type="ECO:0000256" key="2">
    <source>
        <dbReference type="ARBA" id="ARBA00023063"/>
    </source>
</evidence>
<proteinExistence type="predicted"/>
<evidence type="ECO:0000259" key="3">
    <source>
        <dbReference type="Pfam" id="PF13806"/>
    </source>
</evidence>
<dbReference type="InterPro" id="IPR012748">
    <property type="entry name" value="Rieske-like_NirD"/>
</dbReference>
<dbReference type="Pfam" id="PF13806">
    <property type="entry name" value="Rieske_2"/>
    <property type="match status" value="1"/>
</dbReference>
<keyword evidence="5" id="KW-1185">Reference proteome</keyword>
<evidence type="ECO:0000256" key="1">
    <source>
        <dbReference type="ARBA" id="ARBA00023002"/>
    </source>
</evidence>
<dbReference type="RefSeq" id="WP_380325508.1">
    <property type="nucleotide sequence ID" value="NZ_JBHYPW010000029.1"/>
</dbReference>
<sequence length="120" mass="12644">MHRTDQARAVELGTPDGRWITVCDARELELDPGSGTAVLLPGGGQAAVFRTATGELLAVGNRDPFAHSWDIADGITGSVDGAPTVSSPLGKRLFDLRTGVCLDDPSRALPVWPVRLRPTG</sequence>
<comment type="caution">
    <text evidence="4">The sequence shown here is derived from an EMBL/GenBank/DDBJ whole genome shotgun (WGS) entry which is preliminary data.</text>
</comment>
<dbReference type="SUPFAM" id="SSF50022">
    <property type="entry name" value="ISP domain"/>
    <property type="match status" value="1"/>
</dbReference>
<dbReference type="InterPro" id="IPR017881">
    <property type="entry name" value="NirD"/>
</dbReference>
<dbReference type="Gene3D" id="2.102.10.10">
    <property type="entry name" value="Rieske [2Fe-2S] iron-sulphur domain"/>
    <property type="match status" value="1"/>
</dbReference>
<protein>
    <submittedName>
        <fullName evidence="4">Nitrite reductase (NAD(P)H) small subunit</fullName>
    </submittedName>
</protein>
<organism evidence="4 5">
    <name type="scientific">Kitasatospora phosalacinea</name>
    <dbReference type="NCBI Taxonomy" id="2065"/>
    <lineage>
        <taxon>Bacteria</taxon>
        <taxon>Bacillati</taxon>
        <taxon>Actinomycetota</taxon>
        <taxon>Actinomycetes</taxon>
        <taxon>Kitasatosporales</taxon>
        <taxon>Streptomycetaceae</taxon>
        <taxon>Kitasatospora</taxon>
    </lineage>
</organism>
<evidence type="ECO:0000313" key="4">
    <source>
        <dbReference type="EMBL" id="MFE1353029.1"/>
    </source>
</evidence>
<keyword evidence="1" id="KW-0560">Oxidoreductase</keyword>
<keyword evidence="2" id="KW-0534">Nitrate assimilation</keyword>
<gene>
    <name evidence="4" type="ORF">ACFW6T_13675</name>
</gene>
<name>A0ABW6GK73_9ACTN</name>
<feature type="domain" description="Rieske-like [2Fe-2S]" evidence="3">
    <location>
        <begin position="18"/>
        <end position="117"/>
    </location>
</feature>
<dbReference type="PROSITE" id="PS51300">
    <property type="entry name" value="NIRD"/>
    <property type="match status" value="1"/>
</dbReference>
<accession>A0ABW6GK73</accession>
<dbReference type="EMBL" id="JBHYPX010000023">
    <property type="protein sequence ID" value="MFE1353029.1"/>
    <property type="molecule type" value="Genomic_DNA"/>
</dbReference>
<dbReference type="PANTHER" id="PTHR40562">
    <property type="match status" value="1"/>
</dbReference>
<evidence type="ECO:0000313" key="5">
    <source>
        <dbReference type="Proteomes" id="UP001599542"/>
    </source>
</evidence>